<dbReference type="AlphaFoldDB" id="A0A8T2UZT2"/>
<protein>
    <recommendedName>
        <fullName evidence="3">RING-type E3 ubiquitin transferase</fullName>
        <ecNumber evidence="3">2.3.2.27</ecNumber>
    </recommendedName>
</protein>
<dbReference type="PROSITE" id="PS50176">
    <property type="entry name" value="ARM_REPEAT"/>
    <property type="match status" value="2"/>
</dbReference>
<reference evidence="10" key="1">
    <citation type="submission" date="2021-08" db="EMBL/GenBank/DDBJ databases">
        <title>WGS assembly of Ceratopteris richardii.</title>
        <authorList>
            <person name="Marchant D.B."/>
            <person name="Chen G."/>
            <person name="Jenkins J."/>
            <person name="Shu S."/>
            <person name="Leebens-Mack J."/>
            <person name="Grimwood J."/>
            <person name="Schmutz J."/>
            <person name="Soltis P."/>
            <person name="Soltis D."/>
            <person name="Chen Z.-H."/>
        </authorList>
    </citation>
    <scope>NUCLEOTIDE SEQUENCE</scope>
    <source>
        <strain evidence="10">Whitten #5841</strain>
        <tissue evidence="10">Leaf</tissue>
    </source>
</reference>
<dbReference type="PROSITE" id="PS51698">
    <property type="entry name" value="U_BOX"/>
    <property type="match status" value="1"/>
</dbReference>
<dbReference type="InterPro" id="IPR000225">
    <property type="entry name" value="Armadillo"/>
</dbReference>
<keyword evidence="5" id="KW-0677">Repeat</keyword>
<feature type="coiled-coil region" evidence="8">
    <location>
        <begin position="183"/>
        <end position="210"/>
    </location>
</feature>
<dbReference type="GO" id="GO:0007166">
    <property type="term" value="P:cell surface receptor signaling pathway"/>
    <property type="evidence" value="ECO:0007669"/>
    <property type="project" value="InterPro"/>
</dbReference>
<dbReference type="FunFam" id="1.25.10.10:FF:000082">
    <property type="entry name" value="RING-type E3 ubiquitin transferase"/>
    <property type="match status" value="1"/>
</dbReference>
<dbReference type="FunFam" id="1.20.930.20:FF:000002">
    <property type="entry name" value="RING-type E3 ubiquitin transferase"/>
    <property type="match status" value="1"/>
</dbReference>
<feature type="repeat" description="ARM" evidence="7">
    <location>
        <begin position="476"/>
        <end position="518"/>
    </location>
</feature>
<dbReference type="InterPro" id="IPR057623">
    <property type="entry name" value="PUB12-19-like_N"/>
</dbReference>
<dbReference type="Pfam" id="PF25368">
    <property type="entry name" value="PUB10_N"/>
    <property type="match status" value="1"/>
</dbReference>
<dbReference type="Gene3D" id="1.25.10.10">
    <property type="entry name" value="Leucine-rich Repeat Variant"/>
    <property type="match status" value="1"/>
</dbReference>
<dbReference type="InterPro" id="IPR058678">
    <property type="entry name" value="ARM_PUB"/>
</dbReference>
<dbReference type="PANTHER" id="PTHR23315">
    <property type="entry name" value="U BOX DOMAIN-CONTAINING"/>
    <property type="match status" value="1"/>
</dbReference>
<dbReference type="SUPFAM" id="SSF48371">
    <property type="entry name" value="ARM repeat"/>
    <property type="match status" value="1"/>
</dbReference>
<comment type="caution">
    <text evidence="10">The sequence shown here is derived from an EMBL/GenBank/DDBJ whole genome shotgun (WGS) entry which is preliminary data.</text>
</comment>
<dbReference type="InterPro" id="IPR036537">
    <property type="entry name" value="Adaptor_Cbl_N_dom_sf"/>
</dbReference>
<sequence>MGEVEQEGNCIDVLLPSLLGIVNDVIRLKDFHHVHRRQCLNLVRRIKLLQSFFEELKESPPQISDTVINTFKKLETILHSAKTLLESSILGSKIYLVLQHDFILKGFNQVNNEMEKALEEIPWSLLDVSEDVREQVDLVHGQFKRAKEQVDSQDIQLYGDLMLAISQGKGSDFDLTLLRRLANELQLKTLAELEAEVHALQNLMEKHNPEVDGSLEQMLDLMKQMKKALLVGSTERVTALHEEPLSPSDTESICATMIPDDYLCPISLEIMNDPVIIATGQTYERANIQKWLEENRTCPKTSQVLAHTTLTPNFVLRSLINQWREANGLEISAVDSISGAAHNSSNSCSGDSTIDELIAKLSSRQIQDQRAATAELRLLAKNSAENRIRIAEAGAIPHLVALLTTHDVEVLENAITALLNVSIHDHIKGLVVQAGAIPHIVTALKYGSMKARENAAATLFSLSTVNEHKLTIGALGAIPPLVDLLKHGSPQGKKDAASALFNLLIYQGNKPRAVRAGVVKPIIALMSNSQAGMRDEAVSILALLSTHEEGRRAISRISLVPALMSIFHDGSPRTKENAAAILLALVFDNPQHLTTAGRLGIKKHLVDLVQSGTERAKRKASRLLEHLAMLQAE</sequence>
<dbReference type="SMART" id="SM00185">
    <property type="entry name" value="ARM"/>
    <property type="match status" value="6"/>
</dbReference>
<evidence type="ECO:0000256" key="1">
    <source>
        <dbReference type="ARBA" id="ARBA00000900"/>
    </source>
</evidence>
<dbReference type="Pfam" id="PF25598">
    <property type="entry name" value="ARM_PUB"/>
    <property type="match status" value="1"/>
</dbReference>
<keyword evidence="4" id="KW-0808">Transferase</keyword>
<dbReference type="Gene3D" id="3.30.40.10">
    <property type="entry name" value="Zinc/RING finger domain, C3HC4 (zinc finger)"/>
    <property type="match status" value="1"/>
</dbReference>
<dbReference type="CDD" id="cd21037">
    <property type="entry name" value="MLKL_NTD"/>
    <property type="match status" value="1"/>
</dbReference>
<dbReference type="SUPFAM" id="SSF57850">
    <property type="entry name" value="RING/U-box"/>
    <property type="match status" value="1"/>
</dbReference>
<accession>A0A8T2UZT2</accession>
<dbReference type="CDD" id="cd16664">
    <property type="entry name" value="RING-Ubox_PUB"/>
    <property type="match status" value="1"/>
</dbReference>
<evidence type="ECO:0000259" key="9">
    <source>
        <dbReference type="PROSITE" id="PS51698"/>
    </source>
</evidence>
<evidence type="ECO:0000256" key="7">
    <source>
        <dbReference type="PROSITE-ProRule" id="PRU00259"/>
    </source>
</evidence>
<comment type="pathway">
    <text evidence="2">Protein modification; protein ubiquitination.</text>
</comment>
<dbReference type="EMBL" id="CM035409">
    <property type="protein sequence ID" value="KAH7440350.1"/>
    <property type="molecule type" value="Genomic_DNA"/>
</dbReference>
<evidence type="ECO:0000256" key="5">
    <source>
        <dbReference type="ARBA" id="ARBA00022737"/>
    </source>
</evidence>
<dbReference type="PANTHER" id="PTHR23315:SF49">
    <property type="entry name" value="RING-TYPE E3 UBIQUITIN TRANSFERASE"/>
    <property type="match status" value="1"/>
</dbReference>
<dbReference type="SMART" id="SM00504">
    <property type="entry name" value="Ubox"/>
    <property type="match status" value="1"/>
</dbReference>
<proteinExistence type="predicted"/>
<dbReference type="EC" id="2.3.2.27" evidence="3"/>
<dbReference type="InterPro" id="IPR003613">
    <property type="entry name" value="Ubox_domain"/>
</dbReference>
<dbReference type="OrthoDB" id="1916455at2759"/>
<evidence type="ECO:0000256" key="6">
    <source>
        <dbReference type="ARBA" id="ARBA00022786"/>
    </source>
</evidence>
<feature type="domain" description="U-box" evidence="9">
    <location>
        <begin position="257"/>
        <end position="330"/>
    </location>
</feature>
<dbReference type="Gene3D" id="1.20.930.20">
    <property type="entry name" value="Adaptor protein Cbl, N-terminal domain"/>
    <property type="match status" value="1"/>
</dbReference>
<dbReference type="InterPro" id="IPR059179">
    <property type="entry name" value="MLKL-like_MCAfunc"/>
</dbReference>
<gene>
    <name evidence="10" type="ORF">KP509_04G103500</name>
</gene>
<organism evidence="10 11">
    <name type="scientific">Ceratopteris richardii</name>
    <name type="common">Triangle waterfern</name>
    <dbReference type="NCBI Taxonomy" id="49495"/>
    <lineage>
        <taxon>Eukaryota</taxon>
        <taxon>Viridiplantae</taxon>
        <taxon>Streptophyta</taxon>
        <taxon>Embryophyta</taxon>
        <taxon>Tracheophyta</taxon>
        <taxon>Polypodiopsida</taxon>
        <taxon>Polypodiidae</taxon>
        <taxon>Polypodiales</taxon>
        <taxon>Pteridineae</taxon>
        <taxon>Pteridaceae</taxon>
        <taxon>Parkerioideae</taxon>
        <taxon>Ceratopteris</taxon>
    </lineage>
</organism>
<dbReference type="GO" id="GO:0061630">
    <property type="term" value="F:ubiquitin protein ligase activity"/>
    <property type="evidence" value="ECO:0007669"/>
    <property type="project" value="UniProtKB-EC"/>
</dbReference>
<dbReference type="Proteomes" id="UP000825935">
    <property type="component" value="Chromosome 4"/>
</dbReference>
<evidence type="ECO:0000256" key="4">
    <source>
        <dbReference type="ARBA" id="ARBA00022679"/>
    </source>
</evidence>
<dbReference type="EMBL" id="CM035409">
    <property type="protein sequence ID" value="KAH7440348.1"/>
    <property type="molecule type" value="Genomic_DNA"/>
</dbReference>
<evidence type="ECO:0000256" key="8">
    <source>
        <dbReference type="SAM" id="Coils"/>
    </source>
</evidence>
<evidence type="ECO:0000256" key="2">
    <source>
        <dbReference type="ARBA" id="ARBA00004906"/>
    </source>
</evidence>
<dbReference type="GO" id="GO:0016567">
    <property type="term" value="P:protein ubiquitination"/>
    <property type="evidence" value="ECO:0007669"/>
    <property type="project" value="InterPro"/>
</dbReference>
<feature type="repeat" description="ARM" evidence="7">
    <location>
        <begin position="394"/>
        <end position="436"/>
    </location>
</feature>
<name>A0A8T2UZT2_CERRI</name>
<keyword evidence="8" id="KW-0175">Coiled coil</keyword>
<evidence type="ECO:0000256" key="3">
    <source>
        <dbReference type="ARBA" id="ARBA00012483"/>
    </source>
</evidence>
<dbReference type="InterPro" id="IPR045210">
    <property type="entry name" value="RING-Ubox_PUB"/>
</dbReference>
<dbReference type="InterPro" id="IPR016024">
    <property type="entry name" value="ARM-type_fold"/>
</dbReference>
<evidence type="ECO:0000313" key="11">
    <source>
        <dbReference type="Proteomes" id="UP000825935"/>
    </source>
</evidence>
<comment type="catalytic activity">
    <reaction evidence="1">
        <text>S-ubiquitinyl-[E2 ubiquitin-conjugating enzyme]-L-cysteine + [acceptor protein]-L-lysine = [E2 ubiquitin-conjugating enzyme]-L-cysteine + N(6)-ubiquitinyl-[acceptor protein]-L-lysine.</text>
        <dbReference type="EC" id="2.3.2.27"/>
    </reaction>
</comment>
<dbReference type="InterPro" id="IPR011989">
    <property type="entry name" value="ARM-like"/>
</dbReference>
<dbReference type="Pfam" id="PF04564">
    <property type="entry name" value="U-box"/>
    <property type="match status" value="1"/>
</dbReference>
<dbReference type="InterPro" id="IPR013083">
    <property type="entry name" value="Znf_RING/FYVE/PHD"/>
</dbReference>
<evidence type="ECO:0000313" key="10">
    <source>
        <dbReference type="EMBL" id="KAH7440350.1"/>
    </source>
</evidence>
<keyword evidence="6" id="KW-0833">Ubl conjugation pathway</keyword>
<keyword evidence="11" id="KW-1185">Reference proteome</keyword>